<reference evidence="1 2" key="1">
    <citation type="submission" date="2018-03" db="EMBL/GenBank/DDBJ databases">
        <title>Genomic Encyclopedia of Archaeal and Bacterial Type Strains, Phase II (KMG-II): from individual species to whole genera.</title>
        <authorList>
            <person name="Goeker M."/>
        </authorList>
    </citation>
    <scope>NUCLEOTIDE SEQUENCE [LARGE SCALE GENOMIC DNA]</scope>
    <source>
        <strain evidence="1 2">DSM 45348</strain>
    </source>
</reference>
<name>A0A2T0RSH2_9ACTN</name>
<dbReference type="Proteomes" id="UP000239209">
    <property type="component" value="Unassembled WGS sequence"/>
</dbReference>
<keyword evidence="2" id="KW-1185">Reference proteome</keyword>
<dbReference type="RefSeq" id="WP_146164177.1">
    <property type="nucleotide sequence ID" value="NZ_PVZG01000014.1"/>
</dbReference>
<protein>
    <submittedName>
        <fullName evidence="1">Uncharacterized protein</fullName>
    </submittedName>
</protein>
<evidence type="ECO:0000313" key="1">
    <source>
        <dbReference type="EMBL" id="PRY24060.1"/>
    </source>
</evidence>
<dbReference type="EMBL" id="PVZG01000014">
    <property type="protein sequence ID" value="PRY24060.1"/>
    <property type="molecule type" value="Genomic_DNA"/>
</dbReference>
<accession>A0A2T0RSH2</accession>
<organism evidence="1 2">
    <name type="scientific">Pseudosporangium ferrugineum</name>
    <dbReference type="NCBI Taxonomy" id="439699"/>
    <lineage>
        <taxon>Bacteria</taxon>
        <taxon>Bacillati</taxon>
        <taxon>Actinomycetota</taxon>
        <taxon>Actinomycetes</taxon>
        <taxon>Micromonosporales</taxon>
        <taxon>Micromonosporaceae</taxon>
        <taxon>Pseudosporangium</taxon>
    </lineage>
</organism>
<comment type="caution">
    <text evidence="1">The sequence shown here is derived from an EMBL/GenBank/DDBJ whole genome shotgun (WGS) entry which is preliminary data.</text>
</comment>
<evidence type="ECO:0000313" key="2">
    <source>
        <dbReference type="Proteomes" id="UP000239209"/>
    </source>
</evidence>
<gene>
    <name evidence="1" type="ORF">CLV70_114193</name>
</gene>
<sequence>MTADEVFAQLVARGLCTAAKAAEAGHPVTDEGRRRRSHNYANSYDPDVRAAFEAGRLHGLNEADQELIAGIARMLGTEKTATIRQAALWHDKDQRKAELRRRSDAGDPELMAEAARERARVAAANRQRDQASIAAAEDVPPVQGWEAWRQFCTGSVWERIVGEYAAAGQPLPAHLTSGRRHLRVVA</sequence>
<dbReference type="AlphaFoldDB" id="A0A2T0RSH2"/>
<proteinExistence type="predicted"/>